<dbReference type="PANTHER" id="PTHR12110">
    <property type="entry name" value="HYDROXYPYRUVATE ISOMERASE"/>
    <property type="match status" value="1"/>
</dbReference>
<dbReference type="EMBL" id="JAAGBB010000002">
    <property type="protein sequence ID" value="MBR0663083.1"/>
    <property type="molecule type" value="Genomic_DNA"/>
</dbReference>
<name>A0ABS5ES66_9PROT</name>
<gene>
    <name evidence="2" type="ORF">GXW71_01825</name>
</gene>
<evidence type="ECO:0000313" key="3">
    <source>
        <dbReference type="Proteomes" id="UP001196870"/>
    </source>
</evidence>
<evidence type="ECO:0000313" key="2">
    <source>
        <dbReference type="EMBL" id="MBR0663083.1"/>
    </source>
</evidence>
<dbReference type="Proteomes" id="UP001196870">
    <property type="component" value="Unassembled WGS sequence"/>
</dbReference>
<dbReference type="InterPro" id="IPR050312">
    <property type="entry name" value="IolE/XylAMocC-like"/>
</dbReference>
<feature type="domain" description="Xylose isomerase-like TIM barrel" evidence="1">
    <location>
        <begin position="24"/>
        <end position="226"/>
    </location>
</feature>
<accession>A0ABS5ES66</accession>
<proteinExistence type="predicted"/>
<organism evidence="2 3">
    <name type="scientific">Plastoroseomonas hellenica</name>
    <dbReference type="NCBI Taxonomy" id="2687306"/>
    <lineage>
        <taxon>Bacteria</taxon>
        <taxon>Pseudomonadati</taxon>
        <taxon>Pseudomonadota</taxon>
        <taxon>Alphaproteobacteria</taxon>
        <taxon>Acetobacterales</taxon>
        <taxon>Acetobacteraceae</taxon>
        <taxon>Plastoroseomonas</taxon>
    </lineage>
</organism>
<dbReference type="SUPFAM" id="SSF51658">
    <property type="entry name" value="Xylose isomerase-like"/>
    <property type="match status" value="1"/>
</dbReference>
<evidence type="ECO:0000259" key="1">
    <source>
        <dbReference type="Pfam" id="PF01261"/>
    </source>
</evidence>
<dbReference type="InterPro" id="IPR036237">
    <property type="entry name" value="Xyl_isomerase-like_sf"/>
</dbReference>
<dbReference type="InterPro" id="IPR013022">
    <property type="entry name" value="Xyl_isomerase-like_TIM-brl"/>
</dbReference>
<dbReference type="RefSeq" id="WP_211850680.1">
    <property type="nucleotide sequence ID" value="NZ_JAAGBB010000002.1"/>
</dbReference>
<sequence>MARLISLAHLTVMDADPLALIEAGAAGGFDAIGLRIVPPFPTDAIVPVIGDLPLQRRIKARLSDTGLMILDVEAIWLHPDSDIAGLHPALDLAAELGARHVLTVGNDPDRGRLAGNLARLCAAAHQRGLRVMLEFIPYAQVTTLADAAALLAAVRPADAGLLVDALHLSRSGGRPADLAAYDPALFSYGHLCDAPAAVPGPDGLRPEARGNRLYPGEGGLPLDDFVAGFPPGTPMAVEAPSAARAALPPGQRARLVGDATRAVLRRHEGS</sequence>
<dbReference type="Pfam" id="PF01261">
    <property type="entry name" value="AP_endonuc_2"/>
    <property type="match status" value="1"/>
</dbReference>
<dbReference type="Gene3D" id="3.20.20.150">
    <property type="entry name" value="Divalent-metal-dependent TIM barrel enzymes"/>
    <property type="match status" value="1"/>
</dbReference>
<reference evidence="3" key="1">
    <citation type="journal article" date="2021" name="Syst. Appl. Microbiol.">
        <title>Roseomonas hellenica sp. nov., isolated from roots of wild-growing Alkanna tinctoria.</title>
        <authorList>
            <person name="Rat A."/>
            <person name="Naranjo H.D."/>
            <person name="Lebbe L."/>
            <person name="Cnockaert M."/>
            <person name="Krigas N."/>
            <person name="Grigoriadou K."/>
            <person name="Maloupa E."/>
            <person name="Willems A."/>
        </authorList>
    </citation>
    <scope>NUCLEOTIDE SEQUENCE [LARGE SCALE GENOMIC DNA]</scope>
    <source>
        <strain evidence="3">LMG 31523</strain>
    </source>
</reference>
<dbReference type="PANTHER" id="PTHR12110:SF48">
    <property type="entry name" value="BLL3656 PROTEIN"/>
    <property type="match status" value="1"/>
</dbReference>
<dbReference type="CDD" id="cd00551">
    <property type="entry name" value="AmyAc_family"/>
    <property type="match status" value="1"/>
</dbReference>
<protein>
    <submittedName>
        <fullName evidence="2">TIM barrel protein</fullName>
    </submittedName>
</protein>
<comment type="caution">
    <text evidence="2">The sequence shown here is derived from an EMBL/GenBank/DDBJ whole genome shotgun (WGS) entry which is preliminary data.</text>
</comment>
<keyword evidence="3" id="KW-1185">Reference proteome</keyword>